<evidence type="ECO:0000256" key="1">
    <source>
        <dbReference type="ARBA" id="ARBA00023015"/>
    </source>
</evidence>
<evidence type="ECO:0000313" key="6">
    <source>
        <dbReference type="EMBL" id="BAL92167.1"/>
    </source>
</evidence>
<dbReference type="Gene3D" id="2.60.120.10">
    <property type="entry name" value="Jelly Rolls"/>
    <property type="match status" value="1"/>
</dbReference>
<evidence type="ECO:0000259" key="4">
    <source>
        <dbReference type="PROSITE" id="PS50042"/>
    </source>
</evidence>
<protein>
    <submittedName>
        <fullName evidence="6">Putative Crp/Fnr-family transcriptional regulator</fullName>
    </submittedName>
</protein>
<proteinExistence type="predicted"/>
<dbReference type="InterPro" id="IPR018490">
    <property type="entry name" value="cNMP-bd_dom_sf"/>
</dbReference>
<dbReference type="Gene3D" id="1.10.10.10">
    <property type="entry name" value="Winged helix-like DNA-binding domain superfamily/Winged helix DNA-binding domain"/>
    <property type="match status" value="1"/>
</dbReference>
<dbReference type="KEGG" id="ams:AMIS_69470"/>
<dbReference type="PANTHER" id="PTHR24567">
    <property type="entry name" value="CRP FAMILY TRANSCRIPTIONAL REGULATORY PROTEIN"/>
    <property type="match status" value="1"/>
</dbReference>
<evidence type="ECO:0000256" key="3">
    <source>
        <dbReference type="ARBA" id="ARBA00023163"/>
    </source>
</evidence>
<name>I0HGN0_ACTM4</name>
<dbReference type="GO" id="GO:0003700">
    <property type="term" value="F:DNA-binding transcription factor activity"/>
    <property type="evidence" value="ECO:0007669"/>
    <property type="project" value="TreeGrafter"/>
</dbReference>
<dbReference type="InterPro" id="IPR000595">
    <property type="entry name" value="cNMP-bd_dom"/>
</dbReference>
<organism evidence="6 7">
    <name type="scientific">Actinoplanes missouriensis (strain ATCC 14538 / DSM 43046 / CBS 188.64 / JCM 3121 / NBRC 102363 / NCIMB 12654 / NRRL B-3342 / UNCC 431)</name>
    <dbReference type="NCBI Taxonomy" id="512565"/>
    <lineage>
        <taxon>Bacteria</taxon>
        <taxon>Bacillati</taxon>
        <taxon>Actinomycetota</taxon>
        <taxon>Actinomycetes</taxon>
        <taxon>Micromonosporales</taxon>
        <taxon>Micromonosporaceae</taxon>
        <taxon>Actinoplanes</taxon>
    </lineage>
</organism>
<keyword evidence="2" id="KW-0238">DNA-binding</keyword>
<accession>I0HGN0</accession>
<dbReference type="PROSITE" id="PS50042">
    <property type="entry name" value="CNMP_BINDING_3"/>
    <property type="match status" value="1"/>
</dbReference>
<dbReference type="InterPro" id="IPR050397">
    <property type="entry name" value="Env_Response_Regulators"/>
</dbReference>
<dbReference type="GO" id="GO:0003677">
    <property type="term" value="F:DNA binding"/>
    <property type="evidence" value="ECO:0007669"/>
    <property type="project" value="UniProtKB-KW"/>
</dbReference>
<dbReference type="AlphaFoldDB" id="I0HGN0"/>
<dbReference type="SMART" id="SM00419">
    <property type="entry name" value="HTH_CRP"/>
    <property type="match status" value="1"/>
</dbReference>
<dbReference type="InterPro" id="IPR036390">
    <property type="entry name" value="WH_DNA-bd_sf"/>
</dbReference>
<dbReference type="Pfam" id="PF00027">
    <property type="entry name" value="cNMP_binding"/>
    <property type="match status" value="1"/>
</dbReference>
<dbReference type="HOGENOM" id="CLU_075053_3_0_11"/>
<keyword evidence="1" id="KW-0805">Transcription regulation</keyword>
<feature type="domain" description="Cyclic nucleotide-binding" evidence="4">
    <location>
        <begin position="15"/>
        <end position="103"/>
    </location>
</feature>
<dbReference type="RefSeq" id="WP_014447052.1">
    <property type="nucleotide sequence ID" value="NC_017093.1"/>
</dbReference>
<dbReference type="Proteomes" id="UP000007882">
    <property type="component" value="Chromosome"/>
</dbReference>
<reference evidence="6 7" key="1">
    <citation type="submission" date="2012-02" db="EMBL/GenBank/DDBJ databases">
        <title>Complete genome sequence of Actinoplanes missouriensis 431 (= NBRC 102363).</title>
        <authorList>
            <person name="Ohnishi Y."/>
            <person name="Ishikawa J."/>
            <person name="Sekine M."/>
            <person name="Hosoyama A."/>
            <person name="Harada T."/>
            <person name="Narita H."/>
            <person name="Hata T."/>
            <person name="Konno Y."/>
            <person name="Tutikane K."/>
            <person name="Fujita N."/>
            <person name="Horinouchi S."/>
            <person name="Hayakawa M."/>
        </authorList>
    </citation>
    <scope>NUCLEOTIDE SEQUENCE [LARGE SCALE GENOMIC DNA]</scope>
    <source>
        <strain evidence="7">ATCC 14538 / DSM 43046 / CBS 188.64 / JCM 3121 / NBRC 102363 / NCIMB 12654 / NRRL B-3342 / UNCC 431</strain>
    </source>
</reference>
<sequence>MVVTLPLPEPVTGSFAKHLSPEAYKVLVDAGVRQTYPAGTPLFHQGDPTRHVILIEDGWVKVTATSRRGWTAVLALRGPGDIVGEMSALDGRPRMATVATLTEATGVVILSDRLDACIVKEPSVALAISRHLANSLRESDRQRMQFGSSNGDGRLIVFLVDLMDRTGKPEPGGAVRIELGLSQQDLASSVGVSREVVARTMRVLRSRKTVQTGRRLIVVLQPDVLRALGRSVSMSTEAP</sequence>
<keyword evidence="7" id="KW-1185">Reference proteome</keyword>
<dbReference type="PATRIC" id="fig|512565.3.peg.6950"/>
<evidence type="ECO:0000259" key="5">
    <source>
        <dbReference type="PROSITE" id="PS51063"/>
    </source>
</evidence>
<feature type="domain" description="HTH crp-type" evidence="5">
    <location>
        <begin position="149"/>
        <end position="223"/>
    </location>
</feature>
<evidence type="ECO:0000256" key="2">
    <source>
        <dbReference type="ARBA" id="ARBA00023125"/>
    </source>
</evidence>
<dbReference type="GO" id="GO:0005829">
    <property type="term" value="C:cytosol"/>
    <property type="evidence" value="ECO:0007669"/>
    <property type="project" value="TreeGrafter"/>
</dbReference>
<dbReference type="SUPFAM" id="SSF51206">
    <property type="entry name" value="cAMP-binding domain-like"/>
    <property type="match status" value="1"/>
</dbReference>
<dbReference type="CDD" id="cd00038">
    <property type="entry name" value="CAP_ED"/>
    <property type="match status" value="1"/>
</dbReference>
<keyword evidence="3" id="KW-0804">Transcription</keyword>
<dbReference type="InterPro" id="IPR014710">
    <property type="entry name" value="RmlC-like_jellyroll"/>
</dbReference>
<gene>
    <name evidence="6" type="ordered locus">AMIS_69470</name>
</gene>
<dbReference type="InterPro" id="IPR012318">
    <property type="entry name" value="HTH_CRP"/>
</dbReference>
<dbReference type="Pfam" id="PF13545">
    <property type="entry name" value="HTH_Crp_2"/>
    <property type="match status" value="1"/>
</dbReference>
<dbReference type="InterPro" id="IPR036388">
    <property type="entry name" value="WH-like_DNA-bd_sf"/>
</dbReference>
<evidence type="ECO:0000313" key="7">
    <source>
        <dbReference type="Proteomes" id="UP000007882"/>
    </source>
</evidence>
<dbReference type="SUPFAM" id="SSF46785">
    <property type="entry name" value="Winged helix' DNA-binding domain"/>
    <property type="match status" value="1"/>
</dbReference>
<dbReference type="SMART" id="SM00100">
    <property type="entry name" value="cNMP"/>
    <property type="match status" value="1"/>
</dbReference>
<dbReference type="EMBL" id="AP012319">
    <property type="protein sequence ID" value="BAL92167.1"/>
    <property type="molecule type" value="Genomic_DNA"/>
</dbReference>
<dbReference type="PANTHER" id="PTHR24567:SF74">
    <property type="entry name" value="HTH-TYPE TRANSCRIPTIONAL REGULATOR ARCR"/>
    <property type="match status" value="1"/>
</dbReference>
<dbReference type="PROSITE" id="PS51063">
    <property type="entry name" value="HTH_CRP_2"/>
    <property type="match status" value="1"/>
</dbReference>
<dbReference type="eggNOG" id="COG0664">
    <property type="taxonomic scope" value="Bacteria"/>
</dbReference>
<dbReference type="STRING" id="512565.AMIS_69470"/>